<protein>
    <submittedName>
        <fullName evidence="1">Uncharacterized protein</fullName>
    </submittedName>
</protein>
<sequence length="125" mass="13112">MQVLSAECASSAAKQAHRNRQILQHRCSPLPCCAALALAPTGPQGSCKQVTSHQSSVRLHAGPPTTGPPLLCPAGTPIYKTSRLCRASSRSGQISSQRHLSLYDRIAPITFAGTRVVRAGLTAGL</sequence>
<dbReference type="Proteomes" id="UP001066276">
    <property type="component" value="Chromosome 2_2"/>
</dbReference>
<organism evidence="1 2">
    <name type="scientific">Pleurodeles waltl</name>
    <name type="common">Iberian ribbed newt</name>
    <dbReference type="NCBI Taxonomy" id="8319"/>
    <lineage>
        <taxon>Eukaryota</taxon>
        <taxon>Metazoa</taxon>
        <taxon>Chordata</taxon>
        <taxon>Craniata</taxon>
        <taxon>Vertebrata</taxon>
        <taxon>Euteleostomi</taxon>
        <taxon>Amphibia</taxon>
        <taxon>Batrachia</taxon>
        <taxon>Caudata</taxon>
        <taxon>Salamandroidea</taxon>
        <taxon>Salamandridae</taxon>
        <taxon>Pleurodelinae</taxon>
        <taxon>Pleurodeles</taxon>
    </lineage>
</organism>
<proteinExistence type="predicted"/>
<evidence type="ECO:0000313" key="2">
    <source>
        <dbReference type="Proteomes" id="UP001066276"/>
    </source>
</evidence>
<accession>A0AAV7UY61</accession>
<evidence type="ECO:0000313" key="1">
    <source>
        <dbReference type="EMBL" id="KAJ1194029.1"/>
    </source>
</evidence>
<dbReference type="EMBL" id="JANPWB010000004">
    <property type="protein sequence ID" value="KAJ1194029.1"/>
    <property type="molecule type" value="Genomic_DNA"/>
</dbReference>
<gene>
    <name evidence="1" type="ORF">NDU88_003324</name>
</gene>
<name>A0AAV7UY61_PLEWA</name>
<reference evidence="1" key="1">
    <citation type="journal article" date="2022" name="bioRxiv">
        <title>Sequencing and chromosome-scale assembly of the giantPleurodeles waltlgenome.</title>
        <authorList>
            <person name="Brown T."/>
            <person name="Elewa A."/>
            <person name="Iarovenko S."/>
            <person name="Subramanian E."/>
            <person name="Araus A.J."/>
            <person name="Petzold A."/>
            <person name="Susuki M."/>
            <person name="Suzuki K.-i.T."/>
            <person name="Hayashi T."/>
            <person name="Toyoda A."/>
            <person name="Oliveira C."/>
            <person name="Osipova E."/>
            <person name="Leigh N.D."/>
            <person name="Simon A."/>
            <person name="Yun M.H."/>
        </authorList>
    </citation>
    <scope>NUCLEOTIDE SEQUENCE</scope>
    <source>
        <strain evidence="1">20211129_DDA</strain>
        <tissue evidence="1">Liver</tissue>
    </source>
</reference>
<comment type="caution">
    <text evidence="1">The sequence shown here is derived from an EMBL/GenBank/DDBJ whole genome shotgun (WGS) entry which is preliminary data.</text>
</comment>
<keyword evidence="2" id="KW-1185">Reference proteome</keyword>
<dbReference type="AlphaFoldDB" id="A0AAV7UY61"/>